<comment type="caution">
    <text evidence="6">The sequence shown here is derived from an EMBL/GenBank/DDBJ whole genome shotgun (WGS) entry which is preliminary data.</text>
</comment>
<dbReference type="EMBL" id="BAABDD010000039">
    <property type="protein sequence ID" value="GAA3763723.1"/>
    <property type="molecule type" value="Genomic_DNA"/>
</dbReference>
<proteinExistence type="inferred from homology"/>
<dbReference type="InterPro" id="IPR017867">
    <property type="entry name" value="Tyr_phospatase_low_mol_wt"/>
</dbReference>
<protein>
    <recommendedName>
        <fullName evidence="2">protein-tyrosine-phosphatase</fullName>
        <ecNumber evidence="2">3.1.3.48</ecNumber>
    </recommendedName>
</protein>
<dbReference type="SMART" id="SM00226">
    <property type="entry name" value="LMWPc"/>
    <property type="match status" value="1"/>
</dbReference>
<evidence type="ECO:0000259" key="5">
    <source>
        <dbReference type="SMART" id="SM00226"/>
    </source>
</evidence>
<gene>
    <name evidence="6" type="ORF">GCM10022402_46350</name>
</gene>
<evidence type="ECO:0000256" key="4">
    <source>
        <dbReference type="ARBA" id="ARBA00022912"/>
    </source>
</evidence>
<evidence type="ECO:0000256" key="3">
    <source>
        <dbReference type="ARBA" id="ARBA00022801"/>
    </source>
</evidence>
<dbReference type="PANTHER" id="PTHR11717">
    <property type="entry name" value="LOW MOLECULAR WEIGHT PROTEIN TYROSINE PHOSPHATASE"/>
    <property type="match status" value="1"/>
</dbReference>
<dbReference type="CDD" id="cd16343">
    <property type="entry name" value="LMWPTP"/>
    <property type="match status" value="1"/>
</dbReference>
<name>A0ABP7GFF4_9ACTN</name>
<dbReference type="PANTHER" id="PTHR11717:SF7">
    <property type="entry name" value="LOW MOLECULAR WEIGHT PHOSPHOTYROSINE PROTEIN PHOSPHATASE"/>
    <property type="match status" value="1"/>
</dbReference>
<reference evidence="7" key="1">
    <citation type="journal article" date="2019" name="Int. J. Syst. Evol. Microbiol.">
        <title>The Global Catalogue of Microorganisms (GCM) 10K type strain sequencing project: providing services to taxonomists for standard genome sequencing and annotation.</title>
        <authorList>
            <consortium name="The Broad Institute Genomics Platform"/>
            <consortium name="The Broad Institute Genome Sequencing Center for Infectious Disease"/>
            <person name="Wu L."/>
            <person name="Ma J."/>
        </authorList>
    </citation>
    <scope>NUCLEOTIDE SEQUENCE [LARGE SCALE GENOMIC DNA]</scope>
    <source>
        <strain evidence="7">JCM 17137</strain>
    </source>
</reference>
<dbReference type="InterPro" id="IPR036196">
    <property type="entry name" value="Ptyr_pPase_sf"/>
</dbReference>
<evidence type="ECO:0000313" key="6">
    <source>
        <dbReference type="EMBL" id="GAA3763723.1"/>
    </source>
</evidence>
<comment type="similarity">
    <text evidence="1">Belongs to the low molecular weight phosphotyrosine protein phosphatase family.</text>
</comment>
<keyword evidence="4" id="KW-0904">Protein phosphatase</keyword>
<evidence type="ECO:0000256" key="1">
    <source>
        <dbReference type="ARBA" id="ARBA00011063"/>
    </source>
</evidence>
<dbReference type="PRINTS" id="PR00719">
    <property type="entry name" value="LMWPTPASE"/>
</dbReference>
<accession>A0ABP7GFF4</accession>
<evidence type="ECO:0000256" key="2">
    <source>
        <dbReference type="ARBA" id="ARBA00013064"/>
    </source>
</evidence>
<dbReference type="InterPro" id="IPR050438">
    <property type="entry name" value="LMW_PTPase"/>
</dbReference>
<keyword evidence="3" id="KW-0378">Hydrolase</keyword>
<dbReference type="Gene3D" id="3.40.50.2300">
    <property type="match status" value="1"/>
</dbReference>
<dbReference type="Pfam" id="PF01451">
    <property type="entry name" value="LMWPc"/>
    <property type="match status" value="1"/>
</dbReference>
<dbReference type="Proteomes" id="UP001500908">
    <property type="component" value="Unassembled WGS sequence"/>
</dbReference>
<feature type="domain" description="Phosphotyrosine protein phosphatase I" evidence="5">
    <location>
        <begin position="25"/>
        <end position="176"/>
    </location>
</feature>
<sequence>MIDRAKWVTVVRMSVPEPRDPLGPYRICLVCLGNICRSPMAEQVLRTDLERAGLGEAVVLDSAGTGNWHIGSGMDERAAATLRVHGYPTEHVARVFQPAWFAERDLVLAMDTDNLADLSRLAPDEEAARTRLRLFRSFAPGTGLHPEVPDPYYGGDDGFTTVLTMIESASKGLTGELAMLLAAD</sequence>
<dbReference type="SUPFAM" id="SSF52788">
    <property type="entry name" value="Phosphotyrosine protein phosphatases I"/>
    <property type="match status" value="1"/>
</dbReference>
<dbReference type="InterPro" id="IPR023485">
    <property type="entry name" value="Ptyr_pPase"/>
</dbReference>
<dbReference type="EC" id="3.1.3.48" evidence="2"/>
<organism evidence="6 7">
    <name type="scientific">Salinactinospora qingdaonensis</name>
    <dbReference type="NCBI Taxonomy" id="702744"/>
    <lineage>
        <taxon>Bacteria</taxon>
        <taxon>Bacillati</taxon>
        <taxon>Actinomycetota</taxon>
        <taxon>Actinomycetes</taxon>
        <taxon>Streptosporangiales</taxon>
        <taxon>Nocardiopsidaceae</taxon>
        <taxon>Salinactinospora</taxon>
    </lineage>
</organism>
<evidence type="ECO:0000313" key="7">
    <source>
        <dbReference type="Proteomes" id="UP001500908"/>
    </source>
</evidence>
<keyword evidence="7" id="KW-1185">Reference proteome</keyword>